<organism evidence="2 3">
    <name type="scientific">Ignelater luminosus</name>
    <name type="common">Cucubano</name>
    <name type="synonym">Pyrophorus luminosus</name>
    <dbReference type="NCBI Taxonomy" id="2038154"/>
    <lineage>
        <taxon>Eukaryota</taxon>
        <taxon>Metazoa</taxon>
        <taxon>Ecdysozoa</taxon>
        <taxon>Arthropoda</taxon>
        <taxon>Hexapoda</taxon>
        <taxon>Insecta</taxon>
        <taxon>Pterygota</taxon>
        <taxon>Neoptera</taxon>
        <taxon>Endopterygota</taxon>
        <taxon>Coleoptera</taxon>
        <taxon>Polyphaga</taxon>
        <taxon>Elateriformia</taxon>
        <taxon>Elateroidea</taxon>
        <taxon>Elateridae</taxon>
        <taxon>Agrypninae</taxon>
        <taxon>Pyrophorini</taxon>
        <taxon>Ignelater</taxon>
    </lineage>
</organism>
<accession>A0A8K0DI87</accession>
<sequence>MPDEIPTEILDLVTDEVQVHMEKLIKELGITNHTINIVAGSIRGDNYLGIIAKVTVNGEDKNGENKTLHFIVKSAPRNEVFRSIIPIQSAFDREIYMYSKVFPEFYKLQEERGISKPFKSIAKFYKSTMEDMNESLIMEDMKELGFEMRDRHEPLNYNHTLLVMKEYGRYHALSFALRDQKPEIFQELFDNTQETFFNSCNQSDLTKKAQKENNERALKSLDPIADKIAYDKFKKFHDNMLKTVDYVLQSESAGKYAVIGHGDSWVNNMLFKYDNISKPHSPSEVCLLDWQLARAGSPALDLAYFIFTCTDKPLRDQYYDHLIQEYHKSLSSFLRELGSDPDKLFPFEVLQEHLKKFCVFGMYMAIMILYMMNSEVEEIPDIHNITDSEECFEEWKYETKNIQKYYARMRGVVLDFIKFGYEF</sequence>
<gene>
    <name evidence="2" type="ORF">ILUMI_02134</name>
</gene>
<dbReference type="Proteomes" id="UP000801492">
    <property type="component" value="Unassembled WGS sequence"/>
</dbReference>
<comment type="caution">
    <text evidence="2">The sequence shown here is derived from an EMBL/GenBank/DDBJ whole genome shotgun (WGS) entry which is preliminary data.</text>
</comment>
<dbReference type="SMART" id="SM00587">
    <property type="entry name" value="CHK"/>
    <property type="match status" value="1"/>
</dbReference>
<feature type="domain" description="CHK kinase-like" evidence="1">
    <location>
        <begin position="136"/>
        <end position="336"/>
    </location>
</feature>
<keyword evidence="3" id="KW-1185">Reference proteome</keyword>
<dbReference type="SUPFAM" id="SSF56112">
    <property type="entry name" value="Protein kinase-like (PK-like)"/>
    <property type="match status" value="1"/>
</dbReference>
<dbReference type="Pfam" id="PF02958">
    <property type="entry name" value="EcKL"/>
    <property type="match status" value="1"/>
</dbReference>
<dbReference type="InterPro" id="IPR011009">
    <property type="entry name" value="Kinase-like_dom_sf"/>
</dbReference>
<evidence type="ECO:0000259" key="1">
    <source>
        <dbReference type="SMART" id="SM00587"/>
    </source>
</evidence>
<evidence type="ECO:0000313" key="2">
    <source>
        <dbReference type="EMBL" id="KAF2904037.1"/>
    </source>
</evidence>
<dbReference type="PANTHER" id="PTHR11012:SF30">
    <property type="entry name" value="PROTEIN KINASE-LIKE DOMAIN-CONTAINING"/>
    <property type="match status" value="1"/>
</dbReference>
<dbReference type="Gene3D" id="3.90.1200.10">
    <property type="match status" value="1"/>
</dbReference>
<evidence type="ECO:0000313" key="3">
    <source>
        <dbReference type="Proteomes" id="UP000801492"/>
    </source>
</evidence>
<protein>
    <recommendedName>
        <fullName evidence="1">CHK kinase-like domain-containing protein</fullName>
    </recommendedName>
</protein>
<dbReference type="AlphaFoldDB" id="A0A8K0DI87"/>
<proteinExistence type="predicted"/>
<dbReference type="OrthoDB" id="190089at2759"/>
<dbReference type="EMBL" id="VTPC01000874">
    <property type="protein sequence ID" value="KAF2904037.1"/>
    <property type="molecule type" value="Genomic_DNA"/>
</dbReference>
<dbReference type="PANTHER" id="PTHR11012">
    <property type="entry name" value="PROTEIN KINASE-LIKE DOMAIN-CONTAINING"/>
    <property type="match status" value="1"/>
</dbReference>
<reference evidence="2" key="1">
    <citation type="submission" date="2019-08" db="EMBL/GenBank/DDBJ databases">
        <title>The genome of the North American firefly Photinus pyralis.</title>
        <authorList>
            <consortium name="Photinus pyralis genome working group"/>
            <person name="Fallon T.R."/>
            <person name="Sander Lower S.E."/>
            <person name="Weng J.-K."/>
        </authorList>
    </citation>
    <scope>NUCLEOTIDE SEQUENCE</scope>
    <source>
        <strain evidence="2">TRF0915ILg1</strain>
        <tissue evidence="2">Whole body</tissue>
    </source>
</reference>
<dbReference type="InterPro" id="IPR004119">
    <property type="entry name" value="EcKL"/>
</dbReference>
<dbReference type="InterPro" id="IPR015897">
    <property type="entry name" value="CHK_kinase-like"/>
</dbReference>
<name>A0A8K0DI87_IGNLU</name>